<gene>
    <name evidence="8" type="ORF">JKP88DRAFT_326826</name>
</gene>
<sequence>MNSPGSDGGDGAGGKAHRSRRESLKHMLHIGGSKHGGHGRRSRTNSDASEIQFRRRCRCCCCALLQPAPPSPSGGGLRGMLGRKTSAAKDTSPNEAKCGMLGRKTSAAKDTSPNEAKEPSTRAAVTEAIQQSIAAGGAPKTEALARPAAGGSGGGGTAPRSGAAPGLQTIPGSFSVRSPLAQVERGTAATPAAGVTPPPPLQRSKDADGASSKAVVLAGSAAAAAPEQPLLQRSAPPKGAAVIAIAGVAAADDAALHMLRQRGFVVHVAVRRTAATLDVAVGLGPKLAHRLAIEEYAAKFMIKSVRRTAATLDVAVGLGPKLANRLAIEEEFMIKSVRRTAATLDVAVGLGPKLAHRLAIEENVPTRGELDRGQRIKLAVAAMHVLGRIPGFAFAECFLLHEKEALERLRKHHTPEDIADYFGTGVSMYFTFLRFYTEFLLGPAVAGVVLFLGMLWKGYSIKLIPLFCIGIALWSTLFMEFWKRHAAAASYRWGSHGAENEEDLQDLAKNAGGVGRAPTSRIMVSLPAILFAIAFCLRAMLYCIRLSDSAEDRYGKDSYWKYWPMVVYSVVPLACSFVYGLVAVKLNQFEGHRTERQRSDALTLKLFGFQFINFFCALFYIGFYLRDMERLSGMLFTLCVTKQITGNIMEAGMPIAKRKFKVWNDARLKRAAAKAKDTKKAAKEAADKAKEAATGGAVPQLPAPDAQAPGALTSPAQPGAQPALPAPQGTAAATAAPGAAAAPPAEEVEPPPLGPLLLNEGVLPLAEFEAQLDAEPFVLSDQLLEMVVQFGFSTMFAVAFPLAPLFAYLNNLGEYRVDVENMLQPPCDSLLWSKSEPVAVAAVVAVLHGRDVQVRHMHATTYSEEKCVHKYARMRVNCTAGSFVHVCSLMGSREHAAVAATNSDLDYSSESHSGCELGSE</sequence>
<dbReference type="GO" id="GO:0016020">
    <property type="term" value="C:membrane"/>
    <property type="evidence" value="ECO:0007669"/>
    <property type="project" value="UniProtKB-SubCell"/>
</dbReference>
<feature type="region of interest" description="Disordered" evidence="5">
    <location>
        <begin position="68"/>
        <end position="210"/>
    </location>
</feature>
<dbReference type="InterPro" id="IPR049452">
    <property type="entry name" value="Anoctamin_TM"/>
</dbReference>
<evidence type="ECO:0000256" key="4">
    <source>
        <dbReference type="ARBA" id="ARBA00023136"/>
    </source>
</evidence>
<comment type="subcellular location">
    <subcellularLocation>
        <location evidence="1">Membrane</location>
        <topology evidence="1">Multi-pass membrane protein</topology>
    </subcellularLocation>
</comment>
<keyword evidence="4 6" id="KW-0472">Membrane</keyword>
<keyword evidence="9" id="KW-1185">Reference proteome</keyword>
<organism evidence="8 9">
    <name type="scientific">Tribonema minus</name>
    <dbReference type="NCBI Taxonomy" id="303371"/>
    <lineage>
        <taxon>Eukaryota</taxon>
        <taxon>Sar</taxon>
        <taxon>Stramenopiles</taxon>
        <taxon>Ochrophyta</taxon>
        <taxon>PX clade</taxon>
        <taxon>Xanthophyceae</taxon>
        <taxon>Tribonematales</taxon>
        <taxon>Tribonemataceae</taxon>
        <taxon>Tribonema</taxon>
    </lineage>
</organism>
<dbReference type="InterPro" id="IPR007632">
    <property type="entry name" value="Anoctamin"/>
</dbReference>
<protein>
    <submittedName>
        <fullName evidence="8">Calcium-activated chloride channel-domain-containing protein</fullName>
    </submittedName>
</protein>
<feature type="compositionally biased region" description="Low complexity" evidence="5">
    <location>
        <begin position="186"/>
        <end position="195"/>
    </location>
</feature>
<evidence type="ECO:0000313" key="8">
    <source>
        <dbReference type="EMBL" id="KAG5179391.1"/>
    </source>
</evidence>
<evidence type="ECO:0000256" key="2">
    <source>
        <dbReference type="ARBA" id="ARBA00022692"/>
    </source>
</evidence>
<feature type="transmembrane region" description="Helical" evidence="6">
    <location>
        <begin position="435"/>
        <end position="456"/>
    </location>
</feature>
<feature type="region of interest" description="Disordered" evidence="5">
    <location>
        <begin position="674"/>
        <end position="753"/>
    </location>
</feature>
<feature type="transmembrane region" description="Helical" evidence="6">
    <location>
        <begin position="606"/>
        <end position="625"/>
    </location>
</feature>
<feature type="compositionally biased region" description="Basic and acidic residues" evidence="5">
    <location>
        <begin position="674"/>
        <end position="691"/>
    </location>
</feature>
<evidence type="ECO:0000256" key="6">
    <source>
        <dbReference type="SAM" id="Phobius"/>
    </source>
</evidence>
<feature type="domain" description="Anoctamin transmembrane" evidence="7">
    <location>
        <begin position="418"/>
        <end position="822"/>
    </location>
</feature>
<keyword evidence="3 6" id="KW-1133">Transmembrane helix</keyword>
<dbReference type="PANTHER" id="PTHR12308">
    <property type="entry name" value="ANOCTAMIN"/>
    <property type="match status" value="1"/>
</dbReference>
<keyword evidence="2 6" id="KW-0812">Transmembrane</keyword>
<evidence type="ECO:0000256" key="3">
    <source>
        <dbReference type="ARBA" id="ARBA00022989"/>
    </source>
</evidence>
<evidence type="ECO:0000313" key="9">
    <source>
        <dbReference type="Proteomes" id="UP000664859"/>
    </source>
</evidence>
<feature type="transmembrane region" description="Helical" evidence="6">
    <location>
        <begin position="463"/>
        <end position="482"/>
    </location>
</feature>
<feature type="region of interest" description="Disordered" evidence="5">
    <location>
        <begin position="1"/>
        <end position="48"/>
    </location>
</feature>
<feature type="compositionally biased region" description="Gly residues" evidence="5">
    <location>
        <begin position="1"/>
        <end position="14"/>
    </location>
</feature>
<dbReference type="Proteomes" id="UP000664859">
    <property type="component" value="Unassembled WGS sequence"/>
</dbReference>
<comment type="caution">
    <text evidence="8">The sequence shown here is derived from an EMBL/GenBank/DDBJ whole genome shotgun (WGS) entry which is preliminary data.</text>
</comment>
<dbReference type="Pfam" id="PF04547">
    <property type="entry name" value="Anoctamin"/>
    <property type="match status" value="1"/>
</dbReference>
<feature type="compositionally biased region" description="Low complexity" evidence="5">
    <location>
        <begin position="715"/>
        <end position="745"/>
    </location>
</feature>
<dbReference type="EMBL" id="JAFCMP010000468">
    <property type="protein sequence ID" value="KAG5179391.1"/>
    <property type="molecule type" value="Genomic_DNA"/>
</dbReference>
<dbReference type="GO" id="GO:0005254">
    <property type="term" value="F:chloride channel activity"/>
    <property type="evidence" value="ECO:0007669"/>
    <property type="project" value="TreeGrafter"/>
</dbReference>
<reference evidence="8" key="1">
    <citation type="submission" date="2021-02" db="EMBL/GenBank/DDBJ databases">
        <title>First Annotated Genome of the Yellow-green Alga Tribonema minus.</title>
        <authorList>
            <person name="Mahan K.M."/>
        </authorList>
    </citation>
    <scope>NUCLEOTIDE SEQUENCE</scope>
    <source>
        <strain evidence="8">UTEX B ZZ1240</strain>
    </source>
</reference>
<evidence type="ECO:0000259" key="7">
    <source>
        <dbReference type="Pfam" id="PF04547"/>
    </source>
</evidence>
<feature type="transmembrane region" description="Helical" evidence="6">
    <location>
        <begin position="522"/>
        <end position="544"/>
    </location>
</feature>
<evidence type="ECO:0000256" key="1">
    <source>
        <dbReference type="ARBA" id="ARBA00004141"/>
    </source>
</evidence>
<dbReference type="OrthoDB" id="296386at2759"/>
<evidence type="ECO:0000256" key="5">
    <source>
        <dbReference type="SAM" id="MobiDB-lite"/>
    </source>
</evidence>
<feature type="transmembrane region" description="Helical" evidence="6">
    <location>
        <begin position="565"/>
        <end position="586"/>
    </location>
</feature>
<accession>A0A835YQR6</accession>
<dbReference type="AlphaFoldDB" id="A0A835YQR6"/>
<feature type="transmembrane region" description="Helical" evidence="6">
    <location>
        <begin position="787"/>
        <end position="809"/>
    </location>
</feature>
<proteinExistence type="predicted"/>
<dbReference type="PANTHER" id="PTHR12308:SF73">
    <property type="entry name" value="ANOCTAMIN"/>
    <property type="match status" value="1"/>
</dbReference>
<name>A0A835YQR6_9STRA</name>